<feature type="coiled-coil region" evidence="1">
    <location>
        <begin position="700"/>
        <end position="744"/>
    </location>
</feature>
<name>A0A9D7XD73_9BACT</name>
<protein>
    <submittedName>
        <fullName evidence="4">Tail fiber domain-containing protein</fullName>
    </submittedName>
</protein>
<evidence type="ECO:0000256" key="2">
    <source>
        <dbReference type="SAM" id="SignalP"/>
    </source>
</evidence>
<sequence length="752" mass="80163">MKNFIILMFSIFMFSTEVFGQAPQAFNYQGVARNGSGAIYPNQSISLKMSILQNDTIGPVMYSEIHNVVTSSLGLFTIKIGKGLVQSGIFNAILWSGGTYYLLIEMDLAGGTNYVRMGTPTQLISVPYALEANHATTANGIIPNLPLGGDASGPHNANKVVGLQGRMVSSSQPSSGQVLKWNAIDNTWEPGTDNMGGGGTGDNWGNQVALTNSTIAGDGTANNRLSISQQGATNGQVLKWNGTSWVPATDNTGGGVGDNWGNQVVQTQSSLSGNGLPSNPMTLAPQGAVNGQVLKWNGLSWTPGNDLGGTGITIPYLNTFGLGQTLIDITNTAGKGIQVESSNNYGLHAKSGNSAACFLESSSGPALLTALDDHVGIGVLNPDVAMDVNSTSSNVADFNSPSNTTIRIYENNEYRGYIGSVSGQNEDYDLGTSNVNLNGKLHLTTKAIPRLTILPEGSVGIGNLIPDVNTLLTVGTNFSTKSAILARANASGNVISGYNAGNGAGVFGTSDQGPGGYFAASQLSVNATALQTNGKMDFYLNTMNNDDIDITFQGGTLSTVKGLKIRSERGILDPIFEPEEFEFGFVGTLGKPFKAVYSNSLFLNNVANIFAYSDQKLKENIKPLNGSMHRLTQLNPVLYDLKKEFFYKGRMDKNESDRLDQSGLIAQEVELVYPKLVNTNEEGIKSVSYMGLIPDLIGAIKEKDQQIVSMKKEMDQLKARVSILENMQEAIVKLQQDVDQLQNKTTASINKK</sequence>
<feature type="signal peptide" evidence="2">
    <location>
        <begin position="1"/>
        <end position="20"/>
    </location>
</feature>
<feature type="domain" description="Peptidase S74" evidence="3">
    <location>
        <begin position="613"/>
        <end position="714"/>
    </location>
</feature>
<dbReference type="Pfam" id="PF13884">
    <property type="entry name" value="Peptidase_S74"/>
    <property type="match status" value="1"/>
</dbReference>
<feature type="chain" id="PRO_5038714601" evidence="2">
    <location>
        <begin position="21"/>
        <end position="752"/>
    </location>
</feature>
<proteinExistence type="predicted"/>
<dbReference type="PROSITE" id="PS51688">
    <property type="entry name" value="ICA"/>
    <property type="match status" value="1"/>
</dbReference>
<keyword evidence="1" id="KW-0175">Coiled coil</keyword>
<keyword evidence="2" id="KW-0732">Signal</keyword>
<evidence type="ECO:0000256" key="1">
    <source>
        <dbReference type="SAM" id="Coils"/>
    </source>
</evidence>
<organism evidence="4 5">
    <name type="scientific">Candidatus Defluviibacterium haderslevense</name>
    <dbReference type="NCBI Taxonomy" id="2981993"/>
    <lineage>
        <taxon>Bacteria</taxon>
        <taxon>Pseudomonadati</taxon>
        <taxon>Bacteroidota</taxon>
        <taxon>Saprospiria</taxon>
        <taxon>Saprospirales</taxon>
        <taxon>Saprospiraceae</taxon>
        <taxon>Candidatus Defluviibacterium</taxon>
    </lineage>
</organism>
<accession>A0A9D7XD73</accession>
<evidence type="ECO:0000313" key="4">
    <source>
        <dbReference type="EMBL" id="MBK9716261.1"/>
    </source>
</evidence>
<comment type="caution">
    <text evidence="4">The sequence shown here is derived from an EMBL/GenBank/DDBJ whole genome shotgun (WGS) entry which is preliminary data.</text>
</comment>
<evidence type="ECO:0000313" key="5">
    <source>
        <dbReference type="Proteomes" id="UP000808349"/>
    </source>
</evidence>
<gene>
    <name evidence="4" type="ORF">IPO85_01815</name>
</gene>
<dbReference type="AlphaFoldDB" id="A0A9D7XD73"/>
<dbReference type="EMBL" id="JADKFW010000004">
    <property type="protein sequence ID" value="MBK9716261.1"/>
    <property type="molecule type" value="Genomic_DNA"/>
</dbReference>
<evidence type="ECO:0000259" key="3">
    <source>
        <dbReference type="PROSITE" id="PS51688"/>
    </source>
</evidence>
<dbReference type="InterPro" id="IPR030392">
    <property type="entry name" value="S74_ICA"/>
</dbReference>
<dbReference type="Proteomes" id="UP000808349">
    <property type="component" value="Unassembled WGS sequence"/>
</dbReference>
<reference evidence="4 5" key="1">
    <citation type="submission" date="2020-10" db="EMBL/GenBank/DDBJ databases">
        <title>Connecting structure to function with the recovery of over 1000 high-quality activated sludge metagenome-assembled genomes encoding full-length rRNA genes using long-read sequencing.</title>
        <authorList>
            <person name="Singleton C.M."/>
            <person name="Petriglieri F."/>
            <person name="Kristensen J.M."/>
            <person name="Kirkegaard R.H."/>
            <person name="Michaelsen T.Y."/>
            <person name="Andersen M.H."/>
            <person name="Karst S.M."/>
            <person name="Dueholm M.S."/>
            <person name="Nielsen P.H."/>
            <person name="Albertsen M."/>
        </authorList>
    </citation>
    <scope>NUCLEOTIDE SEQUENCE [LARGE SCALE GENOMIC DNA]</scope>
    <source>
        <strain evidence="4">Ribe_18-Q3-R11-54_BAT3C.373</strain>
    </source>
</reference>